<evidence type="ECO:0000259" key="2">
    <source>
        <dbReference type="PROSITE" id="PS51192"/>
    </source>
</evidence>
<sequence>MLNIEPRDKQVVALNMLRQAWNQHRTYMLYAPVGFGKTAVAAFIVSGMLSRGMRVLFIAPYTVLIDQTVQRFTEYGLDPYDMSIIWQNHPSFNPSKKLQIASADTLIRRDMPEDIDLIIYDEAHLRRVGLLKEFKETNSRVLGLSGSPFSKWLGNYYEVMLKPATMKELIAVGDLSNYEFYAPVTPDLSNVKTQSTTLGVDYNETDLDRIMCGSDLVGNVVQNWLENGEDRATICFCVTVNHANFVMLEFNKQGVPAEVMTAKTPHDERQRIVKRFEMGITKIIVNVGVLVAGFDSDVRCIIYARPTKSEIRWIQCLGRGLRSADGKDKCLIFDHSGTVHRLGFPDDIEYEFLFDSETGMKKAMSVSKESEEKLPKECPSCKYIKPAGVYECPKCGFKPVHAENVETDESRGLRKIKAKKKEPTQEEKQRFWSELKFYQKERAMQGKPLSDGWCANTYKSKFGVYPRGLNDSLVETSPETRNYIKHLFIKFAKSKGYKRKAA</sequence>
<reference evidence="5 7" key="1">
    <citation type="submission" date="2020-11" db="EMBL/GenBank/DDBJ databases">
        <title>Insectihabitans protaetiae gen. nov. sp. nov. and Insectihabitans allomyrinae sp. nov., isolated from larvae of Protaetia brevitarsis seulensis and Allomyrina dichotoma, respectively.</title>
        <authorList>
            <person name="Lee S.D."/>
            <person name="Byeon Y.-S."/>
            <person name="Kim S.-M."/>
            <person name="Yang H.L."/>
            <person name="Kim I.S."/>
        </authorList>
    </citation>
    <scope>NUCLEOTIDE SEQUENCE</scope>
    <source>
        <strain evidence="5">CWB-B4</strain>
        <strain evidence="4 7">CWB-B43</strain>
    </source>
</reference>
<dbReference type="InterPro" id="IPR050742">
    <property type="entry name" value="Helicase_Restrict-Modif_Enz"/>
</dbReference>
<dbReference type="Gene3D" id="3.40.50.300">
    <property type="entry name" value="P-loop containing nucleotide triphosphate hydrolases"/>
    <property type="match status" value="2"/>
</dbReference>
<protein>
    <submittedName>
        <fullName evidence="5">DEAD/DEAH box helicase</fullName>
    </submittedName>
</protein>
<dbReference type="GO" id="GO:0005524">
    <property type="term" value="F:ATP binding"/>
    <property type="evidence" value="ECO:0007669"/>
    <property type="project" value="InterPro"/>
</dbReference>
<keyword evidence="5" id="KW-0547">Nucleotide-binding</keyword>
<dbReference type="Proteomes" id="UP001296969">
    <property type="component" value="Unassembled WGS sequence"/>
</dbReference>
<dbReference type="Proteomes" id="UP000807542">
    <property type="component" value="Unassembled WGS sequence"/>
</dbReference>
<evidence type="ECO:0000313" key="5">
    <source>
        <dbReference type="EMBL" id="MBK5178474.1"/>
    </source>
</evidence>
<dbReference type="SMART" id="SM00487">
    <property type="entry name" value="DEXDc"/>
    <property type="match status" value="1"/>
</dbReference>
<keyword evidence="1" id="KW-1133">Transmembrane helix</keyword>
<dbReference type="PANTHER" id="PTHR47396">
    <property type="entry name" value="TYPE I RESTRICTION ENZYME ECOKI R PROTEIN"/>
    <property type="match status" value="1"/>
</dbReference>
<keyword evidence="5" id="KW-0378">Hydrolase</keyword>
<dbReference type="GO" id="GO:0005829">
    <property type="term" value="C:cytosol"/>
    <property type="evidence" value="ECO:0007669"/>
    <property type="project" value="TreeGrafter"/>
</dbReference>
<name>A0A9D7FWX7_9GAMM</name>
<dbReference type="AlphaFoldDB" id="A0A9D7FWX7"/>
<dbReference type="InterPro" id="IPR001650">
    <property type="entry name" value="Helicase_C-like"/>
</dbReference>
<dbReference type="InterPro" id="IPR006935">
    <property type="entry name" value="Helicase/UvrB_N"/>
</dbReference>
<dbReference type="EMBL" id="JADRCP010000015">
    <property type="protein sequence ID" value="MBK5178474.1"/>
    <property type="molecule type" value="Genomic_DNA"/>
</dbReference>
<evidence type="ECO:0000313" key="6">
    <source>
        <dbReference type="Proteomes" id="UP000807542"/>
    </source>
</evidence>
<comment type="caution">
    <text evidence="5">The sequence shown here is derived from an EMBL/GenBank/DDBJ whole genome shotgun (WGS) entry which is preliminary data.</text>
</comment>
<dbReference type="InterPro" id="IPR014001">
    <property type="entry name" value="Helicase_ATP-bd"/>
</dbReference>
<dbReference type="InterPro" id="IPR027417">
    <property type="entry name" value="P-loop_NTPase"/>
</dbReference>
<evidence type="ECO:0000256" key="1">
    <source>
        <dbReference type="SAM" id="Phobius"/>
    </source>
</evidence>
<keyword evidence="5" id="KW-0067">ATP-binding</keyword>
<evidence type="ECO:0000259" key="3">
    <source>
        <dbReference type="PROSITE" id="PS51194"/>
    </source>
</evidence>
<feature type="domain" description="Helicase C-terminal" evidence="3">
    <location>
        <begin position="220"/>
        <end position="375"/>
    </location>
</feature>
<proteinExistence type="predicted"/>
<dbReference type="Pfam" id="PF04851">
    <property type="entry name" value="ResIII"/>
    <property type="match status" value="1"/>
</dbReference>
<dbReference type="SUPFAM" id="SSF52540">
    <property type="entry name" value="P-loop containing nucleoside triphosphate hydrolases"/>
    <property type="match status" value="1"/>
</dbReference>
<dbReference type="GO" id="GO:0003677">
    <property type="term" value="F:DNA binding"/>
    <property type="evidence" value="ECO:0007669"/>
    <property type="project" value="InterPro"/>
</dbReference>
<dbReference type="GO" id="GO:0016787">
    <property type="term" value="F:hydrolase activity"/>
    <property type="evidence" value="ECO:0007669"/>
    <property type="project" value="InterPro"/>
</dbReference>
<dbReference type="PROSITE" id="PS51192">
    <property type="entry name" value="HELICASE_ATP_BIND_1"/>
    <property type="match status" value="1"/>
</dbReference>
<evidence type="ECO:0000313" key="4">
    <source>
        <dbReference type="EMBL" id="MBK5075164.1"/>
    </source>
</evidence>
<dbReference type="PANTHER" id="PTHR47396:SF1">
    <property type="entry name" value="ATP-DEPENDENT HELICASE IRC3-RELATED"/>
    <property type="match status" value="1"/>
</dbReference>
<evidence type="ECO:0000313" key="7">
    <source>
        <dbReference type="Proteomes" id="UP001296969"/>
    </source>
</evidence>
<feature type="transmembrane region" description="Helical" evidence="1">
    <location>
        <begin position="27"/>
        <end position="49"/>
    </location>
</feature>
<organism evidence="5 6">
    <name type="scientific">Limnobaculum xujianqingii</name>
    <dbReference type="NCBI Taxonomy" id="2738837"/>
    <lineage>
        <taxon>Bacteria</taxon>
        <taxon>Pseudomonadati</taxon>
        <taxon>Pseudomonadota</taxon>
        <taxon>Gammaproteobacteria</taxon>
        <taxon>Enterobacterales</taxon>
        <taxon>Budviciaceae</taxon>
        <taxon>Limnobaculum</taxon>
    </lineage>
</organism>
<dbReference type="EMBL" id="JADRCQ010000015">
    <property type="protein sequence ID" value="MBK5075164.1"/>
    <property type="molecule type" value="Genomic_DNA"/>
</dbReference>
<keyword evidence="5" id="KW-0347">Helicase</keyword>
<dbReference type="Pfam" id="PF00271">
    <property type="entry name" value="Helicase_C"/>
    <property type="match status" value="1"/>
</dbReference>
<dbReference type="GO" id="GO:0004386">
    <property type="term" value="F:helicase activity"/>
    <property type="evidence" value="ECO:0007669"/>
    <property type="project" value="UniProtKB-KW"/>
</dbReference>
<dbReference type="SMART" id="SM00490">
    <property type="entry name" value="HELICc"/>
    <property type="match status" value="1"/>
</dbReference>
<keyword evidence="1" id="KW-0472">Membrane</keyword>
<dbReference type="RefSeq" id="WP_228399507.1">
    <property type="nucleotide sequence ID" value="NZ_JADRCP010000015.1"/>
</dbReference>
<gene>
    <name evidence="5" type="ORF">I2492_19380</name>
    <name evidence="4" type="ORF">I2493_19375</name>
</gene>
<accession>A0A9D7FWX7</accession>
<dbReference type="PROSITE" id="PS51194">
    <property type="entry name" value="HELICASE_CTER"/>
    <property type="match status" value="1"/>
</dbReference>
<keyword evidence="7" id="KW-1185">Reference proteome</keyword>
<feature type="domain" description="Helicase ATP-binding" evidence="2">
    <location>
        <begin position="18"/>
        <end position="166"/>
    </location>
</feature>
<keyword evidence="1" id="KW-0812">Transmembrane</keyword>